<evidence type="ECO:0000256" key="1">
    <source>
        <dbReference type="RuleBase" id="RU362001"/>
    </source>
</evidence>
<organism evidence="3">
    <name type="scientific">Clostridium tertium</name>
    <dbReference type="NCBI Taxonomy" id="1559"/>
    <lineage>
        <taxon>Bacteria</taxon>
        <taxon>Bacillati</taxon>
        <taxon>Bacillota</taxon>
        <taxon>Clostridia</taxon>
        <taxon>Eubacteriales</taxon>
        <taxon>Clostridiaceae</taxon>
        <taxon>Clostridium</taxon>
    </lineage>
</organism>
<gene>
    <name evidence="3" type="primary">esxA</name>
    <name evidence="3" type="ORF">CTLFYP3_00860</name>
</gene>
<dbReference type="EMBL" id="CACRTO010000008">
    <property type="protein sequence ID" value="VYT86236.1"/>
    <property type="molecule type" value="Genomic_DNA"/>
</dbReference>
<dbReference type="InterPro" id="IPR036689">
    <property type="entry name" value="ESAT-6-like_sf"/>
</dbReference>
<dbReference type="InterPro" id="IPR010310">
    <property type="entry name" value="T7SS_ESAT-6-like"/>
</dbReference>
<protein>
    <recommendedName>
        <fullName evidence="1">ESAT-6-like protein</fullName>
    </recommendedName>
</protein>
<feature type="coiled-coil region" evidence="2">
    <location>
        <begin position="15"/>
        <end position="42"/>
    </location>
</feature>
<proteinExistence type="inferred from homology"/>
<dbReference type="SUPFAM" id="SSF140453">
    <property type="entry name" value="EsxAB dimer-like"/>
    <property type="match status" value="1"/>
</dbReference>
<name>A0A6N3A8N5_9CLOT</name>
<sequence>MSQIRMTPQELYDGATFISNTAQELENQLNALKQRVDTVTNNWEGAAQSSFVISFEELYKLFKEQFPPTVEGIAQQMQGAAQAIEQTDAELAKSFS</sequence>
<dbReference type="Pfam" id="PF06013">
    <property type="entry name" value="WXG100"/>
    <property type="match status" value="1"/>
</dbReference>
<comment type="similarity">
    <text evidence="1">Belongs to the WXG100 family.</text>
</comment>
<dbReference type="Gene3D" id="1.10.287.1060">
    <property type="entry name" value="ESAT-6-like"/>
    <property type="match status" value="1"/>
</dbReference>
<evidence type="ECO:0000256" key="2">
    <source>
        <dbReference type="SAM" id="Coils"/>
    </source>
</evidence>
<dbReference type="AlphaFoldDB" id="A0A6N3A8N5"/>
<accession>A0A6N3A8N5</accession>
<keyword evidence="2" id="KW-0175">Coiled coil</keyword>
<dbReference type="RefSeq" id="WP_421755412.1">
    <property type="nucleotide sequence ID" value="NZ_CACRTO010000008.1"/>
</dbReference>
<evidence type="ECO:0000313" key="3">
    <source>
        <dbReference type="EMBL" id="VYT86236.1"/>
    </source>
</evidence>
<dbReference type="NCBIfam" id="TIGR03930">
    <property type="entry name" value="WXG100_ESAT6"/>
    <property type="match status" value="1"/>
</dbReference>
<reference evidence="3" key="1">
    <citation type="submission" date="2019-11" db="EMBL/GenBank/DDBJ databases">
        <authorList>
            <person name="Feng L."/>
        </authorList>
    </citation>
    <scope>NUCLEOTIDE SEQUENCE</scope>
    <source>
        <strain evidence="3">CTertiumLFYP3</strain>
    </source>
</reference>